<dbReference type="KEGG" id="pno:SNOG_13809"/>
<dbReference type="VEuPathDB" id="FungiDB:JI435_138090"/>
<feature type="compositionally biased region" description="Basic and acidic residues" evidence="1">
    <location>
        <begin position="1"/>
        <end position="23"/>
    </location>
</feature>
<keyword evidence="2" id="KW-0472">Membrane</keyword>
<feature type="transmembrane region" description="Helical" evidence="2">
    <location>
        <begin position="45"/>
        <end position="67"/>
    </location>
</feature>
<name>A0A7U2I5B4_PHANO</name>
<dbReference type="RefSeq" id="XP_001804012.1">
    <property type="nucleotide sequence ID" value="XM_001803960.1"/>
</dbReference>
<reference evidence="4" key="1">
    <citation type="journal article" date="2021" name="BMC Genomics">
        <title>Chromosome-level genome assembly and manually-curated proteome of model necrotroph Parastagonospora nodorum Sn15 reveals a genome-wide trove of candidate effector homologs, and redundancy of virulence-related functions within an accessory chromosome.</title>
        <authorList>
            <person name="Bertazzoni S."/>
            <person name="Jones D.A.B."/>
            <person name="Phan H.T."/>
            <person name="Tan K.-C."/>
            <person name="Hane J.K."/>
        </authorList>
    </citation>
    <scope>NUCLEOTIDE SEQUENCE [LARGE SCALE GENOMIC DNA]</scope>
    <source>
        <strain evidence="4">SN15 / ATCC MYA-4574 / FGSC 10173)</strain>
    </source>
</reference>
<keyword evidence="2" id="KW-1133">Transmembrane helix</keyword>
<dbReference type="EMBL" id="CP069038">
    <property type="protein sequence ID" value="QRD03951.1"/>
    <property type="molecule type" value="Genomic_DNA"/>
</dbReference>
<evidence type="ECO:0000313" key="3">
    <source>
        <dbReference type="EMBL" id="QRD03951.1"/>
    </source>
</evidence>
<evidence type="ECO:0000256" key="2">
    <source>
        <dbReference type="SAM" id="Phobius"/>
    </source>
</evidence>
<accession>A0A7U2I5B4</accession>
<dbReference type="Proteomes" id="UP000663193">
    <property type="component" value="Chromosome 16"/>
</dbReference>
<protein>
    <submittedName>
        <fullName evidence="3">Uncharacterized protein</fullName>
    </submittedName>
</protein>
<keyword evidence="2" id="KW-0812">Transmembrane</keyword>
<proteinExistence type="predicted"/>
<organism evidence="3 4">
    <name type="scientific">Phaeosphaeria nodorum (strain SN15 / ATCC MYA-4574 / FGSC 10173)</name>
    <name type="common">Glume blotch fungus</name>
    <name type="synonym">Parastagonospora nodorum</name>
    <dbReference type="NCBI Taxonomy" id="321614"/>
    <lineage>
        <taxon>Eukaryota</taxon>
        <taxon>Fungi</taxon>
        <taxon>Dikarya</taxon>
        <taxon>Ascomycota</taxon>
        <taxon>Pezizomycotina</taxon>
        <taxon>Dothideomycetes</taxon>
        <taxon>Pleosporomycetidae</taxon>
        <taxon>Pleosporales</taxon>
        <taxon>Pleosporineae</taxon>
        <taxon>Phaeosphaeriaceae</taxon>
        <taxon>Parastagonospora</taxon>
    </lineage>
</organism>
<keyword evidence="4" id="KW-1185">Reference proteome</keyword>
<gene>
    <name evidence="3" type="ORF">JI435_138090</name>
</gene>
<dbReference type="OrthoDB" id="10435151at2759"/>
<evidence type="ECO:0000256" key="1">
    <source>
        <dbReference type="SAM" id="MobiDB-lite"/>
    </source>
</evidence>
<sequence length="130" mass="14911">MAPSEKRDLADNPKDTNTHDTKGTPHNPTPSPTRRVQAPSRLKPILLSLTFLLITLFALIYISYHYWDPLCMFTCQPLFGHRHHYNSSEPVRMCPYPAQGHEKEAWCREVYPNGTVVDFNMTDESGKLPL</sequence>
<feature type="region of interest" description="Disordered" evidence="1">
    <location>
        <begin position="1"/>
        <end position="38"/>
    </location>
</feature>
<dbReference type="AlphaFoldDB" id="A0A7U2I5B4"/>
<evidence type="ECO:0000313" key="4">
    <source>
        <dbReference type="Proteomes" id="UP000663193"/>
    </source>
</evidence>